<dbReference type="InterPro" id="IPR036425">
    <property type="entry name" value="MoaB/Mog-like_dom_sf"/>
</dbReference>
<accession>H5SML3</accession>
<dbReference type="Gene3D" id="2.170.190.11">
    <property type="entry name" value="Molybdopterin biosynthesis moea protein, domain 3"/>
    <property type="match status" value="1"/>
</dbReference>
<evidence type="ECO:0000256" key="7">
    <source>
        <dbReference type="ARBA" id="ARBA00022723"/>
    </source>
</evidence>
<dbReference type="EMBL" id="AP011775">
    <property type="protein sequence ID" value="BAL57399.1"/>
    <property type="molecule type" value="Genomic_DNA"/>
</dbReference>
<dbReference type="GO" id="GO:0046872">
    <property type="term" value="F:metal ion binding"/>
    <property type="evidence" value="ECO:0007669"/>
    <property type="project" value="UniProtKB-UniRule"/>
</dbReference>
<dbReference type="CDD" id="cd00887">
    <property type="entry name" value="MoeA"/>
    <property type="match status" value="1"/>
</dbReference>
<evidence type="ECO:0000256" key="3">
    <source>
        <dbReference type="ARBA" id="ARBA00005046"/>
    </source>
</evidence>
<dbReference type="EC" id="2.10.1.1" evidence="11"/>
<name>H5SML3_9BACT</name>
<evidence type="ECO:0000259" key="12">
    <source>
        <dbReference type="SMART" id="SM00852"/>
    </source>
</evidence>
<evidence type="ECO:0000256" key="1">
    <source>
        <dbReference type="ARBA" id="ARBA00001946"/>
    </source>
</evidence>
<dbReference type="UniPathway" id="UPA00344"/>
<evidence type="ECO:0000256" key="10">
    <source>
        <dbReference type="ARBA" id="ARBA00047317"/>
    </source>
</evidence>
<evidence type="ECO:0000256" key="8">
    <source>
        <dbReference type="ARBA" id="ARBA00022842"/>
    </source>
</evidence>
<dbReference type="InterPro" id="IPR038987">
    <property type="entry name" value="MoeA-like"/>
</dbReference>
<sequence length="410" mass="44205">MKGFQMKKLDEAISLALAHVEPVTETERVLTTQSLGRVLAEDIICPEDVPGFARSAMDGYAVRAHETHGASTEHPRTLKVIGAVEMGQDPRTLPPVGAREACEIPTGGPMPPGADAVVMLEETERPQHQIVRLFAAVTPGTHVLSGDSDFRRGELVFKAGHKLRAVDIGALLAMGILSVKVYRRVRVGLLSTGSELVEPDHKVRPGQVRQINSHVLQNLLEGAQGLFLGIVPDDREHLRAAVQQAVRASDMVVLSGGSSVGARDWTLDVLQELGEILVHGLQIKPGKPTIFAIIENKPVIGLPGNPVSCVIVFEKFVRPVLARRSGLRVLLPAHRLASAQLTQTVRSAVGREDFVAVRLRVDEAHGALYAEPIPGHSNNISTLARADGIVRVPSDFEAIPEGAQVWVELL</sequence>
<dbReference type="Pfam" id="PF03454">
    <property type="entry name" value="MoeA_C"/>
    <property type="match status" value="1"/>
</dbReference>
<comment type="pathway">
    <text evidence="3 11">Cofactor biosynthesis; molybdopterin biosynthesis.</text>
</comment>
<dbReference type="FunFam" id="3.40.980.10:FF:000004">
    <property type="entry name" value="Molybdopterin molybdenumtransferase"/>
    <property type="match status" value="1"/>
</dbReference>
<dbReference type="PANTHER" id="PTHR10192">
    <property type="entry name" value="MOLYBDOPTERIN BIOSYNTHESIS PROTEIN"/>
    <property type="match status" value="1"/>
</dbReference>
<comment type="catalytic activity">
    <reaction evidence="10">
        <text>adenylyl-molybdopterin + molybdate = Mo-molybdopterin + AMP + H(+)</text>
        <dbReference type="Rhea" id="RHEA:35047"/>
        <dbReference type="ChEBI" id="CHEBI:15378"/>
        <dbReference type="ChEBI" id="CHEBI:36264"/>
        <dbReference type="ChEBI" id="CHEBI:62727"/>
        <dbReference type="ChEBI" id="CHEBI:71302"/>
        <dbReference type="ChEBI" id="CHEBI:456215"/>
        <dbReference type="EC" id="2.10.1.1"/>
    </reaction>
</comment>
<reference evidence="13" key="2">
    <citation type="journal article" date="2012" name="PLoS ONE">
        <title>A Deeply Branching Thermophilic Bacterium with an Ancient Acetyl-CoA Pathway Dominates a Subsurface Ecosystem.</title>
        <authorList>
            <person name="Takami H."/>
            <person name="Noguchi H."/>
            <person name="Takaki Y."/>
            <person name="Uchiyama I."/>
            <person name="Toyoda A."/>
            <person name="Nishi S."/>
            <person name="Chee G.-J."/>
            <person name="Arai W."/>
            <person name="Nunoura T."/>
            <person name="Itoh T."/>
            <person name="Hattori M."/>
            <person name="Takai K."/>
        </authorList>
    </citation>
    <scope>NUCLEOTIDE SEQUENCE</scope>
</reference>
<dbReference type="InterPro" id="IPR036135">
    <property type="entry name" value="MoeA_linker/N_sf"/>
</dbReference>
<dbReference type="AlphaFoldDB" id="H5SML3"/>
<organism evidence="13">
    <name type="scientific">uncultured Acetothermia bacterium</name>
    <dbReference type="NCBI Taxonomy" id="236499"/>
    <lineage>
        <taxon>Bacteria</taxon>
        <taxon>Candidatus Bipolaricaulota</taxon>
        <taxon>environmental samples</taxon>
    </lineage>
</organism>
<comment type="cofactor">
    <cofactor evidence="1 11">
        <name>Mg(2+)</name>
        <dbReference type="ChEBI" id="CHEBI:18420"/>
    </cofactor>
</comment>
<keyword evidence="8 11" id="KW-0460">Magnesium</keyword>
<evidence type="ECO:0000256" key="11">
    <source>
        <dbReference type="RuleBase" id="RU365090"/>
    </source>
</evidence>
<evidence type="ECO:0000256" key="9">
    <source>
        <dbReference type="ARBA" id="ARBA00023150"/>
    </source>
</evidence>
<dbReference type="Pfam" id="PF00994">
    <property type="entry name" value="MoCF_biosynth"/>
    <property type="match status" value="1"/>
</dbReference>
<dbReference type="Gene3D" id="3.90.105.10">
    <property type="entry name" value="Molybdopterin biosynthesis moea protein, domain 2"/>
    <property type="match status" value="1"/>
</dbReference>
<dbReference type="InterPro" id="IPR005110">
    <property type="entry name" value="MoeA_linker/N"/>
</dbReference>
<dbReference type="InterPro" id="IPR001453">
    <property type="entry name" value="MoaB/Mog_dom"/>
</dbReference>
<dbReference type="PROSITE" id="PS01079">
    <property type="entry name" value="MOCF_BIOSYNTHESIS_2"/>
    <property type="match status" value="1"/>
</dbReference>
<dbReference type="PANTHER" id="PTHR10192:SF5">
    <property type="entry name" value="GEPHYRIN"/>
    <property type="match status" value="1"/>
</dbReference>
<dbReference type="GO" id="GO:0061599">
    <property type="term" value="F:molybdopterin molybdotransferase activity"/>
    <property type="evidence" value="ECO:0007669"/>
    <property type="project" value="UniProtKB-UniRule"/>
</dbReference>
<dbReference type="NCBIfam" id="TIGR00177">
    <property type="entry name" value="molyb_syn"/>
    <property type="match status" value="1"/>
</dbReference>
<keyword evidence="6 11" id="KW-0808">Transferase</keyword>
<reference evidence="13" key="1">
    <citation type="journal article" date="2005" name="Environ. Microbiol.">
        <title>Genetic and functional properties of uncultivated thermophilic crenarchaeotes from a subsurface gold mine as revealed by analysis of genome fragments.</title>
        <authorList>
            <person name="Nunoura T."/>
            <person name="Hirayama H."/>
            <person name="Takami H."/>
            <person name="Oida H."/>
            <person name="Nishi S."/>
            <person name="Shimamura S."/>
            <person name="Suzuki Y."/>
            <person name="Inagaki F."/>
            <person name="Takai K."/>
            <person name="Nealson K.H."/>
            <person name="Horikoshi K."/>
        </authorList>
    </citation>
    <scope>NUCLEOTIDE SEQUENCE</scope>
</reference>
<evidence type="ECO:0000256" key="2">
    <source>
        <dbReference type="ARBA" id="ARBA00002901"/>
    </source>
</evidence>
<dbReference type="SMART" id="SM00852">
    <property type="entry name" value="MoCF_biosynth"/>
    <property type="match status" value="1"/>
</dbReference>
<dbReference type="InterPro" id="IPR008284">
    <property type="entry name" value="MoCF_biosynth_CS"/>
</dbReference>
<keyword evidence="5 11" id="KW-0500">Molybdenum</keyword>
<gene>
    <name evidence="13" type="ORF">HGMM_F50D11C08</name>
</gene>
<dbReference type="Pfam" id="PF03453">
    <property type="entry name" value="MoeA_N"/>
    <property type="match status" value="1"/>
</dbReference>
<comment type="function">
    <text evidence="2 11">Catalyzes the insertion of molybdate into adenylated molybdopterin with the concomitant release of AMP.</text>
</comment>
<keyword evidence="9 11" id="KW-0501">Molybdenum cofactor biosynthesis</keyword>
<dbReference type="NCBIfam" id="NF045515">
    <property type="entry name" value="Glp_gephyrin"/>
    <property type="match status" value="1"/>
</dbReference>
<proteinExistence type="inferred from homology"/>
<dbReference type="Gene3D" id="3.40.980.10">
    <property type="entry name" value="MoaB/Mog-like domain"/>
    <property type="match status" value="1"/>
</dbReference>
<dbReference type="InterPro" id="IPR036688">
    <property type="entry name" value="MoeA_C_domain_IV_sf"/>
</dbReference>
<evidence type="ECO:0000256" key="6">
    <source>
        <dbReference type="ARBA" id="ARBA00022679"/>
    </source>
</evidence>
<evidence type="ECO:0000313" key="13">
    <source>
        <dbReference type="EMBL" id="BAL57399.1"/>
    </source>
</evidence>
<keyword evidence="7 11" id="KW-0479">Metal-binding</keyword>
<dbReference type="Gene3D" id="2.40.340.10">
    <property type="entry name" value="MoeA, C-terminal, domain IV"/>
    <property type="match status" value="1"/>
</dbReference>
<dbReference type="InterPro" id="IPR005111">
    <property type="entry name" value="MoeA_C_domain_IV"/>
</dbReference>
<dbReference type="GO" id="GO:0005737">
    <property type="term" value="C:cytoplasm"/>
    <property type="evidence" value="ECO:0007669"/>
    <property type="project" value="TreeGrafter"/>
</dbReference>
<comment type="similarity">
    <text evidence="4 11">Belongs to the MoeA family.</text>
</comment>
<evidence type="ECO:0000256" key="5">
    <source>
        <dbReference type="ARBA" id="ARBA00022505"/>
    </source>
</evidence>
<dbReference type="GO" id="GO:0006777">
    <property type="term" value="P:Mo-molybdopterin cofactor biosynthetic process"/>
    <property type="evidence" value="ECO:0007669"/>
    <property type="project" value="UniProtKB-UniRule"/>
</dbReference>
<dbReference type="SUPFAM" id="SSF63867">
    <property type="entry name" value="MoeA C-terminal domain-like"/>
    <property type="match status" value="1"/>
</dbReference>
<evidence type="ECO:0000256" key="4">
    <source>
        <dbReference type="ARBA" id="ARBA00010763"/>
    </source>
</evidence>
<protein>
    <recommendedName>
        <fullName evidence="11">Molybdopterin molybdenumtransferase</fullName>
        <ecNumber evidence="11">2.10.1.1</ecNumber>
    </recommendedName>
</protein>
<feature type="domain" description="MoaB/Mog" evidence="12">
    <location>
        <begin position="188"/>
        <end position="323"/>
    </location>
</feature>
<dbReference type="SUPFAM" id="SSF53218">
    <property type="entry name" value="Molybdenum cofactor biosynthesis proteins"/>
    <property type="match status" value="1"/>
</dbReference>
<dbReference type="SUPFAM" id="SSF63882">
    <property type="entry name" value="MoeA N-terminal region -like"/>
    <property type="match status" value="1"/>
</dbReference>